<reference evidence="6 7" key="1">
    <citation type="journal article" date="2013" name="Mar. Genomics">
        <title>Expression of sulfatases in Rhodopirellula baltica and the diversity of sulfatases in the genus Rhodopirellula.</title>
        <authorList>
            <person name="Wegner C.E."/>
            <person name="Richter-Heitmann T."/>
            <person name="Klindworth A."/>
            <person name="Klockow C."/>
            <person name="Richter M."/>
            <person name="Achstetter T."/>
            <person name="Glockner F.O."/>
            <person name="Harder J."/>
        </authorList>
    </citation>
    <scope>NUCLEOTIDE SEQUENCE [LARGE SCALE GENOMIC DNA]</scope>
    <source>
        <strain evidence="6 7">SM41</strain>
    </source>
</reference>
<dbReference type="PANTHER" id="PTHR21367:SF1">
    <property type="entry name" value="ARGINYL-TRNA--PROTEIN TRANSFERASE 1"/>
    <property type="match status" value="1"/>
</dbReference>
<accession>M5U798</accession>
<evidence type="ECO:0000256" key="1">
    <source>
        <dbReference type="ARBA" id="ARBA00022490"/>
    </source>
</evidence>
<dbReference type="PIRSF" id="PIRSF037208">
    <property type="entry name" value="ATE_pro_prd"/>
    <property type="match status" value="1"/>
</dbReference>
<dbReference type="Pfam" id="PF04376">
    <property type="entry name" value="ATE_N"/>
    <property type="match status" value="1"/>
</dbReference>
<evidence type="ECO:0000313" key="6">
    <source>
        <dbReference type="EMBL" id="EMI51823.1"/>
    </source>
</evidence>
<evidence type="ECO:0000259" key="5">
    <source>
        <dbReference type="Pfam" id="PF04377"/>
    </source>
</evidence>
<dbReference type="SUPFAM" id="SSF55729">
    <property type="entry name" value="Acyl-CoA N-acyltransferases (Nat)"/>
    <property type="match status" value="1"/>
</dbReference>
<dbReference type="InterPro" id="IPR007472">
    <property type="entry name" value="N-end_Aminoacyl_Trfase_C"/>
</dbReference>
<sequence length="261" mass="29528">MFFEQVIGFVSASSHGGFPVQALPVLDRLMNVQDSASECPYLDSTIARMPLYYPIQTLSGREVDLLLEGGFRRSGTLLYYTHCAPCFACEPTRLDVAKFRIGSSFKRVLKRAARELTLKWQLPVVDEQRVALYNAHRVGRGLGNSPAIGDSEYHAFLTDSCWPTLELEICQGDRLIGVSIMDVGENSISAVYTHFDPEASRYSVGTLAVLKQVQWAVEHQRRWAYLGLYVASNPHLNYKARFVPQQRLRHGEWQDVEIDRA</sequence>
<dbReference type="PATRIC" id="fig|1263870.3.peg.7171"/>
<dbReference type="NCBIfam" id="NF002346">
    <property type="entry name" value="PRK01305.2-3"/>
    <property type="match status" value="1"/>
</dbReference>
<evidence type="ECO:0000313" key="7">
    <source>
        <dbReference type="Proteomes" id="UP000011885"/>
    </source>
</evidence>
<evidence type="ECO:0000256" key="2">
    <source>
        <dbReference type="ARBA" id="ARBA00022679"/>
    </source>
</evidence>
<proteinExistence type="predicted"/>
<dbReference type="PANTHER" id="PTHR21367">
    <property type="entry name" value="ARGININE-TRNA-PROTEIN TRANSFERASE 1"/>
    <property type="match status" value="1"/>
</dbReference>
<dbReference type="GO" id="GO:0071596">
    <property type="term" value="P:ubiquitin-dependent protein catabolic process via the N-end rule pathway"/>
    <property type="evidence" value="ECO:0007669"/>
    <property type="project" value="InterPro"/>
</dbReference>
<protein>
    <submittedName>
        <fullName evidence="6">Arginine-tRNA-protein transferase, predicted, prokaryotic</fullName>
    </submittedName>
</protein>
<gene>
    <name evidence="6" type="ORF">RSSM_06760</name>
</gene>
<dbReference type="Pfam" id="PF04377">
    <property type="entry name" value="ATE_C"/>
    <property type="match status" value="1"/>
</dbReference>
<keyword evidence="3" id="KW-0012">Acyltransferase</keyword>
<evidence type="ECO:0000256" key="3">
    <source>
        <dbReference type="ARBA" id="ARBA00023315"/>
    </source>
</evidence>
<dbReference type="Proteomes" id="UP000011885">
    <property type="component" value="Unassembled WGS sequence"/>
</dbReference>
<dbReference type="InterPro" id="IPR016181">
    <property type="entry name" value="Acyl_CoA_acyltransferase"/>
</dbReference>
<dbReference type="AlphaFoldDB" id="M5U798"/>
<dbReference type="InterPro" id="IPR007471">
    <property type="entry name" value="N-end_Aminoacyl_Trfase_N"/>
</dbReference>
<evidence type="ECO:0000259" key="4">
    <source>
        <dbReference type="Pfam" id="PF04376"/>
    </source>
</evidence>
<feature type="domain" description="N-end aminoacyl transferase N-terminal" evidence="4">
    <location>
        <begin position="37"/>
        <end position="107"/>
    </location>
</feature>
<dbReference type="EMBL" id="ANOH01000480">
    <property type="protein sequence ID" value="EMI51823.1"/>
    <property type="molecule type" value="Genomic_DNA"/>
</dbReference>
<keyword evidence="1" id="KW-0963">Cytoplasm</keyword>
<dbReference type="GO" id="GO:0004057">
    <property type="term" value="F:arginyl-tRNA--protein transferase activity"/>
    <property type="evidence" value="ECO:0007669"/>
    <property type="project" value="InterPro"/>
</dbReference>
<dbReference type="GO" id="GO:0008914">
    <property type="term" value="F:leucyl-tRNA--protein transferase activity"/>
    <property type="evidence" value="ECO:0007669"/>
    <property type="project" value="InterPro"/>
</dbReference>
<dbReference type="GO" id="GO:0005737">
    <property type="term" value="C:cytoplasm"/>
    <property type="evidence" value="ECO:0007669"/>
    <property type="project" value="TreeGrafter"/>
</dbReference>
<feature type="domain" description="N-end rule aminoacyl transferase C-terminal" evidence="5">
    <location>
        <begin position="130"/>
        <end position="248"/>
    </location>
</feature>
<keyword evidence="2 6" id="KW-0808">Transferase</keyword>
<comment type="caution">
    <text evidence="6">The sequence shown here is derived from an EMBL/GenBank/DDBJ whole genome shotgun (WGS) entry which is preliminary data.</text>
</comment>
<dbReference type="InterPro" id="IPR017138">
    <property type="entry name" value="Asp_Glu_LeuTrfase"/>
</dbReference>
<keyword evidence="7" id="KW-1185">Reference proteome</keyword>
<organism evidence="6 7">
    <name type="scientific">Rhodopirellula sallentina SM41</name>
    <dbReference type="NCBI Taxonomy" id="1263870"/>
    <lineage>
        <taxon>Bacteria</taxon>
        <taxon>Pseudomonadati</taxon>
        <taxon>Planctomycetota</taxon>
        <taxon>Planctomycetia</taxon>
        <taxon>Pirellulales</taxon>
        <taxon>Pirellulaceae</taxon>
        <taxon>Rhodopirellula</taxon>
    </lineage>
</organism>
<name>M5U798_9BACT</name>
<dbReference type="InterPro" id="IPR030700">
    <property type="entry name" value="N-end_Aminoacyl_Trfase"/>
</dbReference>